<gene>
    <name evidence="1" type="ORF">CLV42_12337</name>
</gene>
<organism evidence="1 2">
    <name type="scientific">Chitinophaga ginsengisoli</name>
    <dbReference type="NCBI Taxonomy" id="363837"/>
    <lineage>
        <taxon>Bacteria</taxon>
        <taxon>Pseudomonadati</taxon>
        <taxon>Bacteroidota</taxon>
        <taxon>Chitinophagia</taxon>
        <taxon>Chitinophagales</taxon>
        <taxon>Chitinophagaceae</taxon>
        <taxon>Chitinophaga</taxon>
    </lineage>
</organism>
<dbReference type="AlphaFoldDB" id="A0A2P8FID7"/>
<keyword evidence="2" id="KW-1185">Reference proteome</keyword>
<name>A0A2P8FID7_9BACT</name>
<reference evidence="1 2" key="1">
    <citation type="submission" date="2018-03" db="EMBL/GenBank/DDBJ databases">
        <title>Genomic Encyclopedia of Archaeal and Bacterial Type Strains, Phase II (KMG-II): from individual species to whole genera.</title>
        <authorList>
            <person name="Goeker M."/>
        </authorList>
    </citation>
    <scope>NUCLEOTIDE SEQUENCE [LARGE SCALE GENOMIC DNA]</scope>
    <source>
        <strain evidence="1 2">DSM 18107</strain>
    </source>
</reference>
<dbReference type="EMBL" id="PYGK01000023">
    <property type="protein sequence ID" value="PSL21483.1"/>
    <property type="molecule type" value="Genomic_DNA"/>
</dbReference>
<comment type="caution">
    <text evidence="1">The sequence shown here is derived from an EMBL/GenBank/DDBJ whole genome shotgun (WGS) entry which is preliminary data.</text>
</comment>
<evidence type="ECO:0000313" key="2">
    <source>
        <dbReference type="Proteomes" id="UP000240978"/>
    </source>
</evidence>
<dbReference type="Proteomes" id="UP000240978">
    <property type="component" value="Unassembled WGS sequence"/>
</dbReference>
<sequence length="32" mass="3393">MRTKKPEVFAALPAMDCALITAGSIFNGSNTH</sequence>
<proteinExistence type="predicted"/>
<protein>
    <submittedName>
        <fullName evidence="1">Uncharacterized protein</fullName>
    </submittedName>
</protein>
<evidence type="ECO:0000313" key="1">
    <source>
        <dbReference type="EMBL" id="PSL21483.1"/>
    </source>
</evidence>
<accession>A0A2P8FID7</accession>